<keyword evidence="3" id="KW-0964">Secreted</keyword>
<dbReference type="GO" id="GO:0005576">
    <property type="term" value="C:extracellular region"/>
    <property type="evidence" value="ECO:0007669"/>
    <property type="project" value="UniProtKB-SubCell"/>
</dbReference>
<dbReference type="Proteomes" id="UP000192247">
    <property type="component" value="Unassembled WGS sequence"/>
</dbReference>
<dbReference type="InterPro" id="IPR003172">
    <property type="entry name" value="ML_dom"/>
</dbReference>
<dbReference type="OrthoDB" id="6489064at2759"/>
<evidence type="ECO:0000313" key="6">
    <source>
        <dbReference type="EMBL" id="OQR72593.1"/>
    </source>
</evidence>
<dbReference type="AlphaFoldDB" id="A0A1V9XGT4"/>
<proteinExistence type="inferred from homology"/>
<dbReference type="PANTHER" id="PTHR11306">
    <property type="entry name" value="NIEMANN PICK TYPE C2 PROTEIN NPC2-RELATED"/>
    <property type="match status" value="1"/>
</dbReference>
<evidence type="ECO:0000256" key="2">
    <source>
        <dbReference type="ARBA" id="ARBA00006370"/>
    </source>
</evidence>
<comment type="caution">
    <text evidence="6">The sequence shown here is derived from an EMBL/GenBank/DDBJ whole genome shotgun (WGS) entry which is preliminary data.</text>
</comment>
<evidence type="ECO:0000313" key="7">
    <source>
        <dbReference type="Proteomes" id="UP000192247"/>
    </source>
</evidence>
<dbReference type="Pfam" id="PF02221">
    <property type="entry name" value="E1_DerP2_DerF2"/>
    <property type="match status" value="1"/>
</dbReference>
<comment type="similarity">
    <text evidence="2">Belongs to the NPC2 family.</text>
</comment>
<evidence type="ECO:0000256" key="1">
    <source>
        <dbReference type="ARBA" id="ARBA00004613"/>
    </source>
</evidence>
<evidence type="ECO:0000256" key="4">
    <source>
        <dbReference type="SAM" id="SignalP"/>
    </source>
</evidence>
<dbReference type="FunFam" id="2.60.40.770:FF:000001">
    <property type="entry name" value="NPC intracellular cholesterol transporter 2"/>
    <property type="match status" value="1"/>
</dbReference>
<name>A0A1V9XGT4_9ACAR</name>
<dbReference type="GO" id="GO:0032934">
    <property type="term" value="F:sterol binding"/>
    <property type="evidence" value="ECO:0007669"/>
    <property type="project" value="InterPro"/>
</dbReference>
<dbReference type="GO" id="GO:0015918">
    <property type="term" value="P:sterol transport"/>
    <property type="evidence" value="ECO:0007669"/>
    <property type="project" value="InterPro"/>
</dbReference>
<reference evidence="6 7" key="1">
    <citation type="journal article" date="2017" name="Gigascience">
        <title>Draft genome of the honey bee ectoparasitic mite, Tropilaelaps mercedesae, is shaped by the parasitic life history.</title>
        <authorList>
            <person name="Dong X."/>
            <person name="Armstrong S.D."/>
            <person name="Xia D."/>
            <person name="Makepeace B.L."/>
            <person name="Darby A.C."/>
            <person name="Kadowaki T."/>
        </authorList>
    </citation>
    <scope>NUCLEOTIDE SEQUENCE [LARGE SCALE GENOMIC DNA]</scope>
    <source>
        <strain evidence="6">Wuxi-XJTLU</strain>
    </source>
</reference>
<dbReference type="EMBL" id="MNPL01011455">
    <property type="protein sequence ID" value="OQR72593.1"/>
    <property type="molecule type" value="Genomic_DNA"/>
</dbReference>
<feature type="signal peptide" evidence="4">
    <location>
        <begin position="1"/>
        <end position="16"/>
    </location>
</feature>
<comment type="subcellular location">
    <subcellularLocation>
        <location evidence="1">Secreted</location>
    </subcellularLocation>
</comment>
<sequence length="144" mass="15407">MLRLSVIVFLAISAFGQQVVVPKKCAETGGGILKKLVVSPCTAEPCVMKKGRNATLTFEYIADQNSTTAVIDARVKAFGMKVPVPGIDTDLCKIISCPVKEGATYTAQITVPVPKIPIKKTTLEVKIIGDKGLSSCFTHPLFLK</sequence>
<dbReference type="STRING" id="418985.A0A1V9XGT4"/>
<protein>
    <submittedName>
        <fullName evidence="6">Mite group 2 allergen Tyr p 2-like</fullName>
    </submittedName>
</protein>
<dbReference type="PANTHER" id="PTHR11306:SF68">
    <property type="entry name" value="NPC INTRACELLULAR CHOLESTEROL TRANSPORTER 2"/>
    <property type="match status" value="1"/>
</dbReference>
<dbReference type="SMART" id="SM00737">
    <property type="entry name" value="ML"/>
    <property type="match status" value="1"/>
</dbReference>
<dbReference type="FunCoup" id="A0A1V9XGT4">
    <property type="interactions" value="63"/>
</dbReference>
<evidence type="ECO:0000256" key="3">
    <source>
        <dbReference type="ARBA" id="ARBA00022525"/>
    </source>
</evidence>
<feature type="chain" id="PRO_5012686834" evidence="4">
    <location>
        <begin position="17"/>
        <end position="144"/>
    </location>
</feature>
<keyword evidence="7" id="KW-1185">Reference proteome</keyword>
<dbReference type="Gene3D" id="2.60.40.770">
    <property type="match status" value="1"/>
</dbReference>
<dbReference type="InterPro" id="IPR039670">
    <property type="entry name" value="NPC2-like"/>
</dbReference>
<dbReference type="InterPro" id="IPR014756">
    <property type="entry name" value="Ig_E-set"/>
</dbReference>
<feature type="domain" description="MD-2-related lipid-recognition" evidence="5">
    <location>
        <begin position="22"/>
        <end position="141"/>
    </location>
</feature>
<organism evidence="6 7">
    <name type="scientific">Tropilaelaps mercedesae</name>
    <dbReference type="NCBI Taxonomy" id="418985"/>
    <lineage>
        <taxon>Eukaryota</taxon>
        <taxon>Metazoa</taxon>
        <taxon>Ecdysozoa</taxon>
        <taxon>Arthropoda</taxon>
        <taxon>Chelicerata</taxon>
        <taxon>Arachnida</taxon>
        <taxon>Acari</taxon>
        <taxon>Parasitiformes</taxon>
        <taxon>Mesostigmata</taxon>
        <taxon>Gamasina</taxon>
        <taxon>Dermanyssoidea</taxon>
        <taxon>Laelapidae</taxon>
        <taxon>Tropilaelaps</taxon>
    </lineage>
</organism>
<evidence type="ECO:0000259" key="5">
    <source>
        <dbReference type="SMART" id="SM00737"/>
    </source>
</evidence>
<keyword evidence="4" id="KW-0732">Signal</keyword>
<dbReference type="InParanoid" id="A0A1V9XGT4"/>
<dbReference type="SUPFAM" id="SSF81296">
    <property type="entry name" value="E set domains"/>
    <property type="match status" value="1"/>
</dbReference>
<gene>
    <name evidence="6" type="ORF">BIW11_10286</name>
</gene>
<accession>A0A1V9XGT4</accession>